<reference evidence="11" key="2">
    <citation type="submission" date="2015-01" db="EMBL/GenBank/DDBJ databases">
        <title>Evolutionary Origins and Diversification of the Mycorrhizal Mutualists.</title>
        <authorList>
            <consortium name="DOE Joint Genome Institute"/>
            <consortium name="Mycorrhizal Genomics Consortium"/>
            <person name="Kohler A."/>
            <person name="Kuo A."/>
            <person name="Nagy L.G."/>
            <person name="Floudas D."/>
            <person name="Copeland A."/>
            <person name="Barry K.W."/>
            <person name="Cichocki N."/>
            <person name="Veneault-Fourrey C."/>
            <person name="LaButti K."/>
            <person name="Lindquist E.A."/>
            <person name="Lipzen A."/>
            <person name="Lundell T."/>
            <person name="Morin E."/>
            <person name="Murat C."/>
            <person name="Riley R."/>
            <person name="Ohm R."/>
            <person name="Sun H."/>
            <person name="Tunlid A."/>
            <person name="Henrissat B."/>
            <person name="Grigoriev I.V."/>
            <person name="Hibbett D.S."/>
            <person name="Martin F."/>
        </authorList>
    </citation>
    <scope>NUCLEOTIDE SEQUENCE [LARGE SCALE GENOMIC DNA]</scope>
    <source>
        <strain evidence="11">Foug A</strain>
    </source>
</reference>
<feature type="transmembrane region" description="Helical" evidence="8">
    <location>
        <begin position="500"/>
        <end position="517"/>
    </location>
</feature>
<keyword evidence="3 8" id="KW-0813">Transport</keyword>
<evidence type="ECO:0000256" key="9">
    <source>
        <dbReference type="SAM" id="MobiDB-lite"/>
    </source>
</evidence>
<dbReference type="HOGENOM" id="CLU_017518_2_0_1"/>
<keyword evidence="6 8" id="KW-0072">Autophagy</keyword>
<dbReference type="InParanoid" id="A0A0C3A4B8"/>
<evidence type="ECO:0000256" key="8">
    <source>
        <dbReference type="RuleBase" id="RU363073"/>
    </source>
</evidence>
<dbReference type="Gene3D" id="1.20.1250.20">
    <property type="entry name" value="MFS general substrate transporter like domains"/>
    <property type="match status" value="1"/>
</dbReference>
<dbReference type="GO" id="GO:0006914">
    <property type="term" value="P:autophagy"/>
    <property type="evidence" value="ECO:0007669"/>
    <property type="project" value="UniProtKB-KW"/>
</dbReference>
<protein>
    <recommendedName>
        <fullName evidence="8">Autophagy-related protein</fullName>
    </recommendedName>
</protein>
<feature type="transmembrane region" description="Helical" evidence="8">
    <location>
        <begin position="461"/>
        <end position="480"/>
    </location>
</feature>
<feature type="transmembrane region" description="Helical" evidence="8">
    <location>
        <begin position="432"/>
        <end position="449"/>
    </location>
</feature>
<dbReference type="Proteomes" id="UP000053989">
    <property type="component" value="Unassembled WGS sequence"/>
</dbReference>
<accession>A0A0C3A4B8</accession>
<keyword evidence="11" id="KW-1185">Reference proteome</keyword>
<feature type="transmembrane region" description="Helical" evidence="8">
    <location>
        <begin position="368"/>
        <end position="389"/>
    </location>
</feature>
<feature type="region of interest" description="Disordered" evidence="9">
    <location>
        <begin position="1"/>
        <end position="31"/>
    </location>
</feature>
<dbReference type="OrthoDB" id="42657at2759"/>
<keyword evidence="5 8" id="KW-1133">Transmembrane helix</keyword>
<evidence type="ECO:0000313" key="11">
    <source>
        <dbReference type="Proteomes" id="UP000053989"/>
    </source>
</evidence>
<comment type="function">
    <text evidence="8">Vacuolar effluxer which mediate the efflux of amino acids resulting from autophagic degradation. The release of autophagic amino acids allows the maintenance of protein synthesis and viability during nitrogen starvation.</text>
</comment>
<feature type="transmembrane region" description="Helical" evidence="8">
    <location>
        <begin position="129"/>
        <end position="149"/>
    </location>
</feature>
<dbReference type="PANTHER" id="PTHR23519">
    <property type="entry name" value="AUTOPHAGY-RELATED PROTEIN 22"/>
    <property type="match status" value="1"/>
</dbReference>
<evidence type="ECO:0000256" key="7">
    <source>
        <dbReference type="ARBA" id="ARBA00023136"/>
    </source>
</evidence>
<feature type="transmembrane region" description="Helical" evidence="8">
    <location>
        <begin position="101"/>
        <end position="123"/>
    </location>
</feature>
<keyword evidence="8" id="KW-0926">Vacuole</keyword>
<evidence type="ECO:0000313" key="10">
    <source>
        <dbReference type="EMBL" id="KIM68518.1"/>
    </source>
</evidence>
<evidence type="ECO:0000256" key="5">
    <source>
        <dbReference type="ARBA" id="ARBA00022989"/>
    </source>
</evidence>
<comment type="similarity">
    <text evidence="2 8">Belongs to the ATG22 family.</text>
</comment>
<dbReference type="GO" id="GO:0006865">
    <property type="term" value="P:amino acid transport"/>
    <property type="evidence" value="ECO:0007669"/>
    <property type="project" value="UniProtKB-KW"/>
</dbReference>
<evidence type="ECO:0000256" key="2">
    <source>
        <dbReference type="ARBA" id="ARBA00006978"/>
    </source>
</evidence>
<feature type="transmembrane region" description="Helical" evidence="8">
    <location>
        <begin position="258"/>
        <end position="280"/>
    </location>
</feature>
<dbReference type="InterPro" id="IPR036259">
    <property type="entry name" value="MFS_trans_sf"/>
</dbReference>
<dbReference type="InterPro" id="IPR024671">
    <property type="entry name" value="Atg22-like"/>
</dbReference>
<organism evidence="10 11">
    <name type="scientific">Scleroderma citrinum Foug A</name>
    <dbReference type="NCBI Taxonomy" id="1036808"/>
    <lineage>
        <taxon>Eukaryota</taxon>
        <taxon>Fungi</taxon>
        <taxon>Dikarya</taxon>
        <taxon>Basidiomycota</taxon>
        <taxon>Agaricomycotina</taxon>
        <taxon>Agaricomycetes</taxon>
        <taxon>Agaricomycetidae</taxon>
        <taxon>Boletales</taxon>
        <taxon>Sclerodermatineae</taxon>
        <taxon>Sclerodermataceae</taxon>
        <taxon>Scleroderma</taxon>
    </lineage>
</organism>
<evidence type="ECO:0000256" key="6">
    <source>
        <dbReference type="ARBA" id="ARBA00023006"/>
    </source>
</evidence>
<reference evidence="10 11" key="1">
    <citation type="submission" date="2014-04" db="EMBL/GenBank/DDBJ databases">
        <authorList>
            <consortium name="DOE Joint Genome Institute"/>
            <person name="Kuo A."/>
            <person name="Kohler A."/>
            <person name="Nagy L.G."/>
            <person name="Floudas D."/>
            <person name="Copeland A."/>
            <person name="Barry K.W."/>
            <person name="Cichocki N."/>
            <person name="Veneault-Fourrey C."/>
            <person name="LaButti K."/>
            <person name="Lindquist E.A."/>
            <person name="Lipzen A."/>
            <person name="Lundell T."/>
            <person name="Morin E."/>
            <person name="Murat C."/>
            <person name="Sun H."/>
            <person name="Tunlid A."/>
            <person name="Henrissat B."/>
            <person name="Grigoriev I.V."/>
            <person name="Hibbett D.S."/>
            <person name="Martin F."/>
            <person name="Nordberg H.P."/>
            <person name="Cantor M.N."/>
            <person name="Hua S.X."/>
        </authorList>
    </citation>
    <scope>NUCLEOTIDE SEQUENCE [LARGE SCALE GENOMIC DNA]</scope>
    <source>
        <strain evidence="10 11">Foug A</strain>
    </source>
</reference>
<dbReference type="AlphaFoldDB" id="A0A0C3A4B8"/>
<gene>
    <name evidence="10" type="ORF">SCLCIDRAFT_20432</name>
</gene>
<name>A0A0C3A4B8_9AGAM</name>
<comment type="subcellular location">
    <subcellularLocation>
        <location evidence="1 8">Vacuole membrane</location>
        <topology evidence="1 8">Multi-pass membrane protein</topology>
    </subcellularLocation>
</comment>
<evidence type="ECO:0000256" key="1">
    <source>
        <dbReference type="ARBA" id="ARBA00004128"/>
    </source>
</evidence>
<dbReference type="EMBL" id="KN822009">
    <property type="protein sequence ID" value="KIM68518.1"/>
    <property type="molecule type" value="Genomic_DNA"/>
</dbReference>
<feature type="transmembrane region" description="Helical" evidence="8">
    <location>
        <begin position="401"/>
        <end position="420"/>
    </location>
</feature>
<dbReference type="SUPFAM" id="SSF103473">
    <property type="entry name" value="MFS general substrate transporter"/>
    <property type="match status" value="1"/>
</dbReference>
<sequence>MESAEIARVAATPLPEQISKERDEPDPPSPFTTTKSELWAFYLYYIGNNGLSGYNLGPTQFQNLLYLAGYDPRQPPFTAPCRGDTGCVLPFLGKTRDINSIVLLSNSLSLVIQVVLLLFIGAWADYGSWRPNITILFTLVAVGVAFAWLGVENSSKWQVSVVLYMMGLITHQATCTFWTAAFPGLTRCLPEVQESARQTKEGSKTPEEHAKLESMFRNRISNVSFALSSAGEAISLVMMVGILKAMKAGDSTENNTKAYSVMIAFSGGIWLVCALPWFVLEKRRPGLTLPSGTSLLTIGFRQTYVAAWECFRLKQTVLYLIFYFLMSGVLFTTVTLVFTLQNRWAIKFESDVFYPNVSSVISYSTMEYTLMLILGLVSAATGVYVYWVVQRTYKISTKAMLSFNVFWILVMAAWGLVGIHTDKFGFKKLWEIWAFQVFYGFLVCPWYSYSQTMISEVSPLPQMFLFFAFFSVVGRSSTFIGELIGSAIISASGDNNNAPFAFTFAIGIMSTVFLYLIDVDKSRVECEQFLKAEANRQAFE</sequence>
<keyword evidence="8" id="KW-0029">Amino-acid transport</keyword>
<proteinExistence type="inferred from homology"/>
<feature type="transmembrane region" description="Helical" evidence="8">
    <location>
        <begin position="317"/>
        <end position="340"/>
    </location>
</feature>
<keyword evidence="7 8" id="KW-0472">Membrane</keyword>
<dbReference type="InterPro" id="IPR050495">
    <property type="entry name" value="ATG22/LtaA_families"/>
</dbReference>
<dbReference type="STRING" id="1036808.A0A0C3A4B8"/>
<evidence type="ECO:0000256" key="4">
    <source>
        <dbReference type="ARBA" id="ARBA00022692"/>
    </source>
</evidence>
<evidence type="ECO:0000256" key="3">
    <source>
        <dbReference type="ARBA" id="ARBA00022448"/>
    </source>
</evidence>
<dbReference type="GO" id="GO:0005774">
    <property type="term" value="C:vacuolar membrane"/>
    <property type="evidence" value="ECO:0007669"/>
    <property type="project" value="UniProtKB-SubCell"/>
</dbReference>
<feature type="transmembrane region" description="Helical" evidence="8">
    <location>
        <begin position="225"/>
        <end position="246"/>
    </location>
</feature>
<keyword evidence="4 8" id="KW-0812">Transmembrane</keyword>
<dbReference type="PANTHER" id="PTHR23519:SF5">
    <property type="entry name" value="AUTOPHAGY-RELATED PROTEIN"/>
    <property type="match status" value="1"/>
</dbReference>
<dbReference type="Pfam" id="PF11700">
    <property type="entry name" value="ATG22"/>
    <property type="match status" value="1"/>
</dbReference>